<proteinExistence type="predicted"/>
<evidence type="ECO:0000313" key="1">
    <source>
        <dbReference type="EMBL" id="MPM41227.1"/>
    </source>
</evidence>
<sequence>MKCRLKKIGNLSGNKASVYSVIINESDDTLLEVFLKENADLHLKELSNILLRVKTMGNKTGIIDDFLKIHEGKFGDGVCALYDVPNSKLRVYCIRYGAQIIIIGGGGIKTKQTRALQDSPKLKEENYLMRRISAAITQNIIDKNIRYSDNGLEFEGDLEFNI</sequence>
<name>A0A644ZKH1_9ZZZZ</name>
<dbReference type="AlphaFoldDB" id="A0A644ZKH1"/>
<protein>
    <submittedName>
        <fullName evidence="1">Uncharacterized protein</fullName>
    </submittedName>
</protein>
<reference evidence="1" key="1">
    <citation type="submission" date="2019-08" db="EMBL/GenBank/DDBJ databases">
        <authorList>
            <person name="Kucharzyk K."/>
            <person name="Murdoch R.W."/>
            <person name="Higgins S."/>
            <person name="Loffler F."/>
        </authorList>
    </citation>
    <scope>NUCLEOTIDE SEQUENCE</scope>
</reference>
<accession>A0A644ZKH1</accession>
<gene>
    <name evidence="1" type="ORF">SDC9_87877</name>
</gene>
<organism evidence="1">
    <name type="scientific">bioreactor metagenome</name>
    <dbReference type="NCBI Taxonomy" id="1076179"/>
    <lineage>
        <taxon>unclassified sequences</taxon>
        <taxon>metagenomes</taxon>
        <taxon>ecological metagenomes</taxon>
    </lineage>
</organism>
<comment type="caution">
    <text evidence="1">The sequence shown here is derived from an EMBL/GenBank/DDBJ whole genome shotgun (WGS) entry which is preliminary data.</text>
</comment>
<dbReference type="EMBL" id="VSSQ01009290">
    <property type="protein sequence ID" value="MPM41227.1"/>
    <property type="molecule type" value="Genomic_DNA"/>
</dbReference>